<dbReference type="Pfam" id="PF02632">
    <property type="entry name" value="BioY"/>
    <property type="match status" value="1"/>
</dbReference>
<keyword evidence="1" id="KW-0472">Membrane</keyword>
<name>A0A382TSU2_9ZZZZ</name>
<evidence type="ECO:0008006" key="3">
    <source>
        <dbReference type="Google" id="ProtNLM"/>
    </source>
</evidence>
<keyword evidence="1" id="KW-1133">Transmembrane helix</keyword>
<evidence type="ECO:0000313" key="2">
    <source>
        <dbReference type="EMBL" id="SVD25063.1"/>
    </source>
</evidence>
<gene>
    <name evidence="2" type="ORF">METZ01_LOCUS377917</name>
</gene>
<dbReference type="GO" id="GO:0005886">
    <property type="term" value="C:plasma membrane"/>
    <property type="evidence" value="ECO:0007669"/>
    <property type="project" value="InterPro"/>
</dbReference>
<reference evidence="2" key="1">
    <citation type="submission" date="2018-05" db="EMBL/GenBank/DDBJ databases">
        <authorList>
            <person name="Lanie J.A."/>
            <person name="Ng W.-L."/>
            <person name="Kazmierczak K.M."/>
            <person name="Andrzejewski T.M."/>
            <person name="Davidsen T.M."/>
            <person name="Wayne K.J."/>
            <person name="Tettelin H."/>
            <person name="Glass J.I."/>
            <person name="Rusch D."/>
            <person name="Podicherti R."/>
            <person name="Tsui H.-C.T."/>
            <person name="Winkler M.E."/>
        </authorList>
    </citation>
    <scope>NUCLEOTIDE SEQUENCE</scope>
</reference>
<dbReference type="Gene3D" id="1.10.1760.20">
    <property type="match status" value="1"/>
</dbReference>
<dbReference type="PANTHER" id="PTHR34295:SF1">
    <property type="entry name" value="BIOTIN TRANSPORTER BIOY"/>
    <property type="match status" value="1"/>
</dbReference>
<dbReference type="EMBL" id="UINC01138863">
    <property type="protein sequence ID" value="SVD25063.1"/>
    <property type="molecule type" value="Genomic_DNA"/>
</dbReference>
<feature type="transmembrane region" description="Helical" evidence="1">
    <location>
        <begin position="90"/>
        <end position="115"/>
    </location>
</feature>
<organism evidence="2">
    <name type="scientific">marine metagenome</name>
    <dbReference type="NCBI Taxonomy" id="408172"/>
    <lineage>
        <taxon>unclassified sequences</taxon>
        <taxon>metagenomes</taxon>
        <taxon>ecological metagenomes</taxon>
    </lineage>
</organism>
<proteinExistence type="predicted"/>
<dbReference type="PANTHER" id="PTHR34295">
    <property type="entry name" value="BIOTIN TRANSPORTER BIOY"/>
    <property type="match status" value="1"/>
</dbReference>
<dbReference type="AlphaFoldDB" id="A0A382TSU2"/>
<accession>A0A382TSU2</accession>
<dbReference type="GO" id="GO:0015225">
    <property type="term" value="F:biotin transmembrane transporter activity"/>
    <property type="evidence" value="ECO:0007669"/>
    <property type="project" value="InterPro"/>
</dbReference>
<feature type="transmembrane region" description="Helical" evidence="1">
    <location>
        <begin position="34"/>
        <end position="50"/>
    </location>
</feature>
<sequence length="125" mass="12860">MSQIVYLLVGLVGFPVFAKGGGPQYVLEPSFGYLVGFVPGALGVGVVAGHSPSFLRACLAVGVGLLIVYAVGVAGLFLNLRYVLASELDAVSIFHLGLAPLPKDLVVGLGAAWAGRRLGTALPRR</sequence>
<keyword evidence="1" id="KW-0812">Transmembrane</keyword>
<protein>
    <recommendedName>
        <fullName evidence="3">BioY protein</fullName>
    </recommendedName>
</protein>
<dbReference type="InterPro" id="IPR003784">
    <property type="entry name" value="BioY"/>
</dbReference>
<evidence type="ECO:0000256" key="1">
    <source>
        <dbReference type="SAM" id="Phobius"/>
    </source>
</evidence>
<feature type="transmembrane region" description="Helical" evidence="1">
    <location>
        <begin position="57"/>
        <end position="78"/>
    </location>
</feature>